<sequence length="54" mass="5665">MTGLLRVVVLMNDKGIVVVFKKSGGVLWFFGMVICVVVSGEDSGYGGVVAGEDE</sequence>
<gene>
    <name evidence="1" type="ORF">TSUD_383150</name>
</gene>
<organism evidence="1 2">
    <name type="scientific">Trifolium subterraneum</name>
    <name type="common">Subterranean clover</name>
    <dbReference type="NCBI Taxonomy" id="3900"/>
    <lineage>
        <taxon>Eukaryota</taxon>
        <taxon>Viridiplantae</taxon>
        <taxon>Streptophyta</taxon>
        <taxon>Embryophyta</taxon>
        <taxon>Tracheophyta</taxon>
        <taxon>Spermatophyta</taxon>
        <taxon>Magnoliopsida</taxon>
        <taxon>eudicotyledons</taxon>
        <taxon>Gunneridae</taxon>
        <taxon>Pentapetalae</taxon>
        <taxon>rosids</taxon>
        <taxon>fabids</taxon>
        <taxon>Fabales</taxon>
        <taxon>Fabaceae</taxon>
        <taxon>Papilionoideae</taxon>
        <taxon>50 kb inversion clade</taxon>
        <taxon>NPAAA clade</taxon>
        <taxon>Hologalegina</taxon>
        <taxon>IRL clade</taxon>
        <taxon>Trifolieae</taxon>
        <taxon>Trifolium</taxon>
    </lineage>
</organism>
<dbReference type="EMBL" id="DF973200">
    <property type="protein sequence ID" value="GAU19621.1"/>
    <property type="molecule type" value="Genomic_DNA"/>
</dbReference>
<dbReference type="Proteomes" id="UP000242715">
    <property type="component" value="Unassembled WGS sequence"/>
</dbReference>
<reference evidence="2" key="1">
    <citation type="journal article" date="2017" name="Front. Plant Sci.">
        <title>Climate Clever Clovers: New Paradigm to Reduce the Environmental Footprint of Ruminants by Breeding Low Methanogenic Forages Utilizing Haplotype Variation.</title>
        <authorList>
            <person name="Kaur P."/>
            <person name="Appels R."/>
            <person name="Bayer P.E."/>
            <person name="Keeble-Gagnere G."/>
            <person name="Wang J."/>
            <person name="Hirakawa H."/>
            <person name="Shirasawa K."/>
            <person name="Vercoe P."/>
            <person name="Stefanova K."/>
            <person name="Durmic Z."/>
            <person name="Nichols P."/>
            <person name="Revell C."/>
            <person name="Isobe S.N."/>
            <person name="Edwards D."/>
            <person name="Erskine W."/>
        </authorList>
    </citation>
    <scope>NUCLEOTIDE SEQUENCE [LARGE SCALE GENOMIC DNA]</scope>
    <source>
        <strain evidence="2">cv. Daliak</strain>
    </source>
</reference>
<protein>
    <submittedName>
        <fullName evidence="1">Uncharacterized protein</fullName>
    </submittedName>
</protein>
<proteinExistence type="predicted"/>
<keyword evidence="2" id="KW-1185">Reference proteome</keyword>
<name>A0A2Z6LT25_TRISU</name>
<evidence type="ECO:0000313" key="1">
    <source>
        <dbReference type="EMBL" id="GAU19621.1"/>
    </source>
</evidence>
<accession>A0A2Z6LT25</accession>
<evidence type="ECO:0000313" key="2">
    <source>
        <dbReference type="Proteomes" id="UP000242715"/>
    </source>
</evidence>
<dbReference type="AlphaFoldDB" id="A0A2Z6LT25"/>